<evidence type="ECO:0000313" key="3">
    <source>
        <dbReference type="Proteomes" id="UP000789342"/>
    </source>
</evidence>
<feature type="non-terminal residue" evidence="2">
    <location>
        <position position="181"/>
    </location>
</feature>
<gene>
    <name evidence="2" type="ORF">AMORRO_LOCUS13608</name>
</gene>
<sequence length="181" mass="20000">QAYGTKSSNSSIILPARKFPGIQLPSRNVTPLQQIRISSKIITTEQAAKIISWIDGETSFGISEYSYEFNLILASDNNSFFDSFWDLCVNKVDLILIVKTFETGEILGGYNPVGYIKPASSGYTKIKAKNSFIFSLEDGRSINKSVISRAKNENEAVIIISRKNFGFGSSDFRICRGVFGG</sequence>
<proteinExistence type="predicted"/>
<dbReference type="AlphaFoldDB" id="A0A9N9I934"/>
<name>A0A9N9I934_9GLOM</name>
<protein>
    <submittedName>
        <fullName evidence="2">7651_t:CDS:1</fullName>
    </submittedName>
</protein>
<dbReference type="InterPro" id="IPR006571">
    <property type="entry name" value="TLDc_dom"/>
</dbReference>
<organism evidence="2 3">
    <name type="scientific">Acaulospora morrowiae</name>
    <dbReference type="NCBI Taxonomy" id="94023"/>
    <lineage>
        <taxon>Eukaryota</taxon>
        <taxon>Fungi</taxon>
        <taxon>Fungi incertae sedis</taxon>
        <taxon>Mucoromycota</taxon>
        <taxon>Glomeromycotina</taxon>
        <taxon>Glomeromycetes</taxon>
        <taxon>Diversisporales</taxon>
        <taxon>Acaulosporaceae</taxon>
        <taxon>Acaulospora</taxon>
    </lineage>
</organism>
<accession>A0A9N9I934</accession>
<feature type="non-terminal residue" evidence="2">
    <location>
        <position position="1"/>
    </location>
</feature>
<dbReference type="Proteomes" id="UP000789342">
    <property type="component" value="Unassembled WGS sequence"/>
</dbReference>
<keyword evidence="3" id="KW-1185">Reference proteome</keyword>
<feature type="domain" description="TLDc" evidence="1">
    <location>
        <begin position="40"/>
        <end position="181"/>
    </location>
</feature>
<dbReference type="PROSITE" id="PS51886">
    <property type="entry name" value="TLDC"/>
    <property type="match status" value="1"/>
</dbReference>
<comment type="caution">
    <text evidence="2">The sequence shown here is derived from an EMBL/GenBank/DDBJ whole genome shotgun (WGS) entry which is preliminary data.</text>
</comment>
<dbReference type="OrthoDB" id="10596682at2759"/>
<reference evidence="2" key="1">
    <citation type="submission" date="2021-06" db="EMBL/GenBank/DDBJ databases">
        <authorList>
            <person name="Kallberg Y."/>
            <person name="Tangrot J."/>
            <person name="Rosling A."/>
        </authorList>
    </citation>
    <scope>NUCLEOTIDE SEQUENCE</scope>
    <source>
        <strain evidence="2">CL551</strain>
    </source>
</reference>
<dbReference type="EMBL" id="CAJVPV010023979">
    <property type="protein sequence ID" value="CAG8725222.1"/>
    <property type="molecule type" value="Genomic_DNA"/>
</dbReference>
<evidence type="ECO:0000313" key="2">
    <source>
        <dbReference type="EMBL" id="CAG8725222.1"/>
    </source>
</evidence>
<evidence type="ECO:0000259" key="1">
    <source>
        <dbReference type="PROSITE" id="PS51886"/>
    </source>
</evidence>
<dbReference type="Pfam" id="PF07534">
    <property type="entry name" value="TLD"/>
    <property type="match status" value="1"/>
</dbReference>